<dbReference type="SUPFAM" id="SSF52540">
    <property type="entry name" value="P-loop containing nucleoside triphosphate hydrolases"/>
    <property type="match status" value="1"/>
</dbReference>
<dbReference type="CDD" id="cd02022">
    <property type="entry name" value="DPCK"/>
    <property type="match status" value="1"/>
</dbReference>
<gene>
    <name evidence="8" type="ORF">METZ01_LOCUS41760</name>
</gene>
<dbReference type="GO" id="GO:0015937">
    <property type="term" value="P:coenzyme A biosynthetic process"/>
    <property type="evidence" value="ECO:0007669"/>
    <property type="project" value="UniProtKB-KW"/>
</dbReference>
<dbReference type="InterPro" id="IPR027417">
    <property type="entry name" value="P-loop_NTPase"/>
</dbReference>
<evidence type="ECO:0000256" key="6">
    <source>
        <dbReference type="ARBA" id="ARBA00022840"/>
    </source>
</evidence>
<accession>A0A381RAW5</accession>
<evidence type="ECO:0000256" key="4">
    <source>
        <dbReference type="ARBA" id="ARBA00022741"/>
    </source>
</evidence>
<dbReference type="NCBIfam" id="TIGR00152">
    <property type="entry name" value="dephospho-CoA kinase"/>
    <property type="match status" value="1"/>
</dbReference>
<keyword evidence="5" id="KW-0418">Kinase</keyword>
<reference evidence="8" key="1">
    <citation type="submission" date="2018-05" db="EMBL/GenBank/DDBJ databases">
        <authorList>
            <person name="Lanie J.A."/>
            <person name="Ng W.-L."/>
            <person name="Kazmierczak K.M."/>
            <person name="Andrzejewski T.M."/>
            <person name="Davidsen T.M."/>
            <person name="Wayne K.J."/>
            <person name="Tettelin H."/>
            <person name="Glass J.I."/>
            <person name="Rusch D."/>
            <person name="Podicherti R."/>
            <person name="Tsui H.-C.T."/>
            <person name="Winkler M.E."/>
        </authorList>
    </citation>
    <scope>NUCLEOTIDE SEQUENCE</scope>
</reference>
<sequence>MRVVGLTGGIASGKSTAAKLLGELGAQVIDADVLGHEAYNPGTSAFQAVVQAFGEDIVAEDGSINRRALGGKVFGNDVALKRLTDIVWPEIRRLAELEIHKIRGENPTAVIVLEAAVLFEAGWEDIADEIWVVVVEPEIAIERAMQRDGADRSAIEARINSQLSNEERTAKAHLIIDNSEDEEALVSRVKAAWKHGSNG</sequence>
<dbReference type="InterPro" id="IPR001977">
    <property type="entry name" value="Depp_CoAkinase"/>
</dbReference>
<keyword evidence="2" id="KW-0963">Cytoplasm</keyword>
<evidence type="ECO:0000256" key="1">
    <source>
        <dbReference type="ARBA" id="ARBA00009018"/>
    </source>
</evidence>
<evidence type="ECO:0008006" key="9">
    <source>
        <dbReference type="Google" id="ProtNLM"/>
    </source>
</evidence>
<dbReference type="PANTHER" id="PTHR10695">
    <property type="entry name" value="DEPHOSPHO-COA KINASE-RELATED"/>
    <property type="match status" value="1"/>
</dbReference>
<dbReference type="GO" id="GO:0005524">
    <property type="term" value="F:ATP binding"/>
    <property type="evidence" value="ECO:0007669"/>
    <property type="project" value="UniProtKB-KW"/>
</dbReference>
<dbReference type="FunFam" id="3.40.50.300:FF:000991">
    <property type="entry name" value="Dephospho-CoA kinase"/>
    <property type="match status" value="1"/>
</dbReference>
<dbReference type="AlphaFoldDB" id="A0A381RAW5"/>
<keyword evidence="3" id="KW-0808">Transferase</keyword>
<keyword evidence="7" id="KW-0173">Coenzyme A biosynthesis</keyword>
<evidence type="ECO:0000256" key="7">
    <source>
        <dbReference type="ARBA" id="ARBA00022993"/>
    </source>
</evidence>
<keyword evidence="6" id="KW-0067">ATP-binding</keyword>
<organism evidence="8">
    <name type="scientific">marine metagenome</name>
    <dbReference type="NCBI Taxonomy" id="408172"/>
    <lineage>
        <taxon>unclassified sequences</taxon>
        <taxon>metagenomes</taxon>
        <taxon>ecological metagenomes</taxon>
    </lineage>
</organism>
<dbReference type="HAMAP" id="MF_00376">
    <property type="entry name" value="Dephospho_CoA_kinase"/>
    <property type="match status" value="1"/>
</dbReference>
<evidence type="ECO:0000256" key="3">
    <source>
        <dbReference type="ARBA" id="ARBA00022679"/>
    </source>
</evidence>
<comment type="similarity">
    <text evidence="1">Belongs to the CoaE family.</text>
</comment>
<protein>
    <recommendedName>
        <fullName evidence="9">Dephospho-CoA kinase</fullName>
    </recommendedName>
</protein>
<evidence type="ECO:0000313" key="8">
    <source>
        <dbReference type="EMBL" id="SUZ88906.1"/>
    </source>
</evidence>
<keyword evidence="4" id="KW-0547">Nucleotide-binding</keyword>
<dbReference type="Pfam" id="PF01121">
    <property type="entry name" value="CoaE"/>
    <property type="match status" value="1"/>
</dbReference>
<proteinExistence type="inferred from homology"/>
<evidence type="ECO:0000256" key="5">
    <source>
        <dbReference type="ARBA" id="ARBA00022777"/>
    </source>
</evidence>
<dbReference type="EMBL" id="UINC01001793">
    <property type="protein sequence ID" value="SUZ88906.1"/>
    <property type="molecule type" value="Genomic_DNA"/>
</dbReference>
<evidence type="ECO:0000256" key="2">
    <source>
        <dbReference type="ARBA" id="ARBA00022490"/>
    </source>
</evidence>
<dbReference type="PROSITE" id="PS51219">
    <property type="entry name" value="DPCK"/>
    <property type="match status" value="1"/>
</dbReference>
<dbReference type="Gene3D" id="3.40.50.300">
    <property type="entry name" value="P-loop containing nucleotide triphosphate hydrolases"/>
    <property type="match status" value="1"/>
</dbReference>
<name>A0A381RAW5_9ZZZZ</name>
<dbReference type="GO" id="GO:0004140">
    <property type="term" value="F:dephospho-CoA kinase activity"/>
    <property type="evidence" value="ECO:0007669"/>
    <property type="project" value="InterPro"/>
</dbReference>
<dbReference type="PANTHER" id="PTHR10695:SF46">
    <property type="entry name" value="BIFUNCTIONAL COENZYME A SYNTHASE-RELATED"/>
    <property type="match status" value="1"/>
</dbReference>